<evidence type="ECO:0000313" key="3">
    <source>
        <dbReference type="EMBL" id="ANM67975.1"/>
    </source>
</evidence>
<proteinExistence type="predicted"/>
<evidence type="ECO:0000313" key="4">
    <source>
        <dbReference type="Proteomes" id="UP000006548"/>
    </source>
</evidence>
<dbReference type="SMR" id="A0A1P8B8Q4"/>
<dbReference type="Araport" id="AT4G05555"/>
<gene>
    <name evidence="2 3" type="ordered locus">At4g05555</name>
</gene>
<reference evidence="3 4" key="1">
    <citation type="journal article" date="1999" name="Nature">
        <title>Sequence and analysis of chromosome 4 of the plant Arabidopsis thaliana.</title>
        <authorList>
            <consortium name="EU"/>
            <consortium name="CSHL and WU Arabidopsis Sequencing Project"/>
            <person name="Mayer K."/>
            <person name="Schuller C."/>
            <person name="Wambutt R."/>
            <person name="Murphy G."/>
            <person name="Volckaert G."/>
            <person name="Pohl T."/>
            <person name="Dusterhoft A."/>
            <person name="Stiekema W."/>
            <person name="Entian K.D."/>
            <person name="Terryn N."/>
            <person name="Harris B."/>
            <person name="Ansorge W."/>
            <person name="Brandt P."/>
            <person name="Grivell L."/>
            <person name="Rieger M."/>
            <person name="Weichselgartner M."/>
            <person name="de Simone V."/>
            <person name="Obermaier B."/>
            <person name="Mache R."/>
            <person name="Muller M."/>
            <person name="Kreis M."/>
            <person name="Delseny M."/>
            <person name="Puigdomenech P."/>
            <person name="Watson M."/>
            <person name="Schmidtheini T."/>
            <person name="Reichert B."/>
            <person name="Portatelle D."/>
            <person name="Perez-Alonso M."/>
            <person name="Boutry M."/>
            <person name="Bancroft I."/>
            <person name="Vos P."/>
            <person name="Hoheisel J."/>
            <person name="Zimmermann W."/>
            <person name="Wedler H."/>
            <person name="Ridley P."/>
            <person name="Langham S.A."/>
            <person name="McCullagh B."/>
            <person name="Bilham L."/>
            <person name="Robben J."/>
            <person name="Van der Schueren J."/>
            <person name="Grymonprez B."/>
            <person name="Chuang Y.J."/>
            <person name="Vandenbussche F."/>
            <person name="Braeken M."/>
            <person name="Weltjens I."/>
            <person name="Voet M."/>
            <person name="Bastiaens I."/>
            <person name="Aert R."/>
            <person name="Defoor E."/>
            <person name="Weitzenegger T."/>
            <person name="Bothe G."/>
            <person name="Ramsperger U."/>
            <person name="Hilbert H."/>
            <person name="Braun M."/>
            <person name="Holzer E."/>
            <person name="Brandt A."/>
            <person name="Peters S."/>
            <person name="van Staveren M."/>
            <person name="Dirske W."/>
            <person name="Mooijman P."/>
            <person name="Klein Lankhorst R."/>
            <person name="Rose M."/>
            <person name="Hauf J."/>
            <person name="Kotter P."/>
            <person name="Berneiser S."/>
            <person name="Hempel S."/>
            <person name="Feldpausch M."/>
            <person name="Lamberth S."/>
            <person name="Van den Daele H."/>
            <person name="De Keyser A."/>
            <person name="Buysshaert C."/>
            <person name="Gielen J."/>
            <person name="Villarroel R."/>
            <person name="De Clercq R."/>
            <person name="Van Montagu M."/>
            <person name="Rogers J."/>
            <person name="Cronin A."/>
            <person name="Quail M."/>
            <person name="Bray-Allen S."/>
            <person name="Clark L."/>
            <person name="Doggett J."/>
            <person name="Hall S."/>
            <person name="Kay M."/>
            <person name="Lennard N."/>
            <person name="McLay K."/>
            <person name="Mayes R."/>
            <person name="Pettett A."/>
            <person name="Rajandream M.A."/>
            <person name="Lyne M."/>
            <person name="Benes V."/>
            <person name="Rechmann S."/>
            <person name="Borkova D."/>
            <person name="Blocker H."/>
            <person name="Scharfe M."/>
            <person name="Grimm M."/>
            <person name="Lohnert T.H."/>
            <person name="Dose S."/>
            <person name="de Haan M."/>
            <person name="Maarse A."/>
            <person name="Schafer M."/>
            <person name="Muller-Auer S."/>
            <person name="Gabel C."/>
            <person name="Fuchs M."/>
            <person name="Fartmann B."/>
            <person name="Granderath K."/>
            <person name="Dauner D."/>
            <person name="Herzl A."/>
            <person name="Neumann S."/>
            <person name="Argiriou A."/>
            <person name="Vitale D."/>
            <person name="Liguori R."/>
            <person name="Piravandi E."/>
            <person name="Massenet O."/>
            <person name="Quigley F."/>
            <person name="Clabauld G."/>
            <person name="Mundlein A."/>
            <person name="Felber R."/>
            <person name="Schnabl S."/>
            <person name="Hiller R."/>
            <person name="Schmidt W."/>
            <person name="Lecharny A."/>
            <person name="Aubourg S."/>
            <person name="Chefdor F."/>
            <person name="Cooke R."/>
            <person name="Berger C."/>
            <person name="Montfort A."/>
            <person name="Casacuberta E."/>
            <person name="Gibbons T."/>
            <person name="Weber N."/>
            <person name="Vandenbol M."/>
            <person name="Bargues M."/>
            <person name="Terol J."/>
            <person name="Torres A."/>
            <person name="Perez-Perez A."/>
            <person name="Purnelle B."/>
            <person name="Bent E."/>
            <person name="Johnson S."/>
            <person name="Tacon D."/>
            <person name="Jesse T."/>
            <person name="Heijnen L."/>
            <person name="Schwarz S."/>
            <person name="Scholler P."/>
            <person name="Heber S."/>
            <person name="Francs P."/>
            <person name="Bielke C."/>
            <person name="Frishman D."/>
            <person name="Haase D."/>
            <person name="Lemcke K."/>
            <person name="Mewes H.W."/>
            <person name="Stocker S."/>
            <person name="Zaccaria P."/>
            <person name="Bevan M."/>
            <person name="Wilson R.K."/>
            <person name="de la Bastide M."/>
            <person name="Habermann K."/>
            <person name="Parnell L."/>
            <person name="Dedhia N."/>
            <person name="Gnoj L."/>
            <person name="Schutz K."/>
            <person name="Huang E."/>
            <person name="Spiegel L."/>
            <person name="Sehkon M."/>
            <person name="Murray J."/>
            <person name="Sheet P."/>
            <person name="Cordes M."/>
            <person name="Abu-Threideh J."/>
            <person name="Stoneking T."/>
            <person name="Kalicki J."/>
            <person name="Graves T."/>
            <person name="Harmon G."/>
            <person name="Edwards J."/>
            <person name="Latreille P."/>
            <person name="Courtney L."/>
            <person name="Cloud J."/>
            <person name="Abbott A."/>
            <person name="Scott K."/>
            <person name="Johnson D."/>
            <person name="Minx P."/>
            <person name="Bentley D."/>
            <person name="Fulton B."/>
            <person name="Miller N."/>
            <person name="Greco T."/>
            <person name="Kemp K."/>
            <person name="Kramer J."/>
            <person name="Fulton L."/>
            <person name="Mardis E."/>
            <person name="Dante M."/>
            <person name="Pepin K."/>
            <person name="Hillier L."/>
            <person name="Nelson J."/>
            <person name="Spieth J."/>
            <person name="Ryan E."/>
            <person name="Andrews S."/>
            <person name="Geisel C."/>
            <person name="Layman D."/>
            <person name="Du H."/>
            <person name="Ali J."/>
            <person name="Berghoff A."/>
            <person name="Jones K."/>
            <person name="Drone K."/>
            <person name="Cotton M."/>
            <person name="Joshu C."/>
            <person name="Antonoiu B."/>
            <person name="Zidanic M."/>
            <person name="Strong C."/>
            <person name="Sun H."/>
            <person name="Lamar B."/>
            <person name="Yordan C."/>
            <person name="Ma P."/>
            <person name="Zhong J."/>
            <person name="Preston R."/>
            <person name="Vil D."/>
            <person name="Shekher M."/>
            <person name="Matero A."/>
            <person name="Shah R."/>
            <person name="Swaby I.K."/>
            <person name="O'Shaughnessy A."/>
            <person name="Rodriguez M."/>
            <person name="Hoffmann J."/>
            <person name="Till S."/>
            <person name="Granat S."/>
            <person name="Shohdy N."/>
            <person name="Hasegawa A."/>
            <person name="Hameed A."/>
            <person name="Lodhi M."/>
            <person name="Johnson A."/>
            <person name="Chen E."/>
            <person name="Marra M."/>
            <person name="Martienssen R."/>
            <person name="McCombie W.R."/>
        </authorList>
    </citation>
    <scope>NUCLEOTIDE SEQUENCE [LARGE SCALE GENOMIC DNA]</scope>
    <source>
        <strain evidence="4">cv. Columbia</strain>
    </source>
</reference>
<dbReference type="KEGG" id="ath:AT4G05555"/>
<name>A0A1P8B8Q4_ARATH</name>
<evidence type="ECO:0000256" key="1">
    <source>
        <dbReference type="SAM" id="MobiDB-lite"/>
    </source>
</evidence>
<accession>A0A1P8B8Q4</accession>
<dbReference type="AlphaFoldDB" id="A0A1P8B8Q4"/>
<reference evidence="4" key="2">
    <citation type="journal article" date="2017" name="Plant J.">
        <title>Araport11: a complete reannotation of the Arabidopsis thaliana reference genome.</title>
        <authorList>
            <person name="Cheng C.Y."/>
            <person name="Krishnakumar V."/>
            <person name="Chan A.P."/>
            <person name="Thibaud-Nissen F."/>
            <person name="Schobel S."/>
            <person name="Town C.D."/>
        </authorList>
    </citation>
    <scope>GENOME REANNOTATION</scope>
    <source>
        <strain evidence="4">cv. Columbia</strain>
    </source>
</reference>
<dbReference type="RefSeq" id="NP_001329765.1">
    <property type="nucleotide sequence ID" value="NM_001340556.1"/>
</dbReference>
<dbReference type="GeneID" id="28719644"/>
<dbReference type="EMBL" id="CP002687">
    <property type="protein sequence ID" value="ANM67975.1"/>
    <property type="molecule type" value="Genomic_DNA"/>
</dbReference>
<organism evidence="3 4">
    <name type="scientific">Arabidopsis thaliana</name>
    <name type="common">Mouse-ear cress</name>
    <dbReference type="NCBI Taxonomy" id="3702"/>
    <lineage>
        <taxon>Eukaryota</taxon>
        <taxon>Viridiplantae</taxon>
        <taxon>Streptophyta</taxon>
        <taxon>Embryophyta</taxon>
        <taxon>Tracheophyta</taxon>
        <taxon>Spermatophyta</taxon>
        <taxon>Magnoliopsida</taxon>
        <taxon>eudicotyledons</taxon>
        <taxon>Gunneridae</taxon>
        <taxon>Pentapetalae</taxon>
        <taxon>rosids</taxon>
        <taxon>malvids</taxon>
        <taxon>Brassicales</taxon>
        <taxon>Brassicaceae</taxon>
        <taxon>Camelineae</taxon>
        <taxon>Arabidopsis</taxon>
    </lineage>
</organism>
<dbReference type="Proteomes" id="UP000006548">
    <property type="component" value="Chromosome 4"/>
</dbReference>
<feature type="region of interest" description="Disordered" evidence="1">
    <location>
        <begin position="62"/>
        <end position="135"/>
    </location>
</feature>
<dbReference type="TAIR" id="AT4G05555"/>
<sequence>MVDDDEAEDNDDEAKDIKLWVKSQLSSIRHEFAESVKKLRSQNLNLLKKIRVLQSVKSYRSRPCTRHPSKKDGISMETCKDSVCSPQKHLDETPSMKTCKDSDDSPQKHLHLPSPRPPAVFDTATKPSPNDVTEN</sequence>
<protein>
    <submittedName>
        <fullName evidence="3">Uncharacterized protein</fullName>
    </submittedName>
</protein>
<keyword evidence="4" id="KW-1185">Reference proteome</keyword>
<evidence type="ECO:0000313" key="2">
    <source>
        <dbReference type="Araport" id="AT4G05555"/>
    </source>
</evidence>
<dbReference type="InParanoid" id="A0A1P8B8Q4"/>
<feature type="compositionally biased region" description="Basic and acidic residues" evidence="1">
    <location>
        <begin position="70"/>
        <end position="80"/>
    </location>
</feature>
<feature type="compositionally biased region" description="Basic and acidic residues" evidence="1">
    <location>
        <begin position="88"/>
        <end position="107"/>
    </location>
</feature>
<feature type="compositionally biased region" description="Polar residues" evidence="1">
    <location>
        <begin position="125"/>
        <end position="135"/>
    </location>
</feature>